<dbReference type="Proteomes" id="UP001154266">
    <property type="component" value="Unassembled WGS sequence"/>
</dbReference>
<dbReference type="SUPFAM" id="SSF46458">
    <property type="entry name" value="Globin-like"/>
    <property type="match status" value="1"/>
</dbReference>
<organism evidence="1 2">
    <name type="scientific">Mycolicibacterium gadium</name>
    <name type="common">Mycobacterium gadium</name>
    <dbReference type="NCBI Taxonomy" id="1794"/>
    <lineage>
        <taxon>Bacteria</taxon>
        <taxon>Bacillati</taxon>
        <taxon>Actinomycetota</taxon>
        <taxon>Actinomycetes</taxon>
        <taxon>Mycobacteriales</taxon>
        <taxon>Mycobacteriaceae</taxon>
        <taxon>Mycolicibacterium</taxon>
    </lineage>
</organism>
<dbReference type="Gene3D" id="1.10.490.10">
    <property type="entry name" value="Globins"/>
    <property type="match status" value="1"/>
</dbReference>
<name>A0ABT6GR22_MYCGU</name>
<accession>A0ABT6GR22</accession>
<keyword evidence="2" id="KW-1185">Reference proteome</keyword>
<evidence type="ECO:0000313" key="2">
    <source>
        <dbReference type="Proteomes" id="UP001154266"/>
    </source>
</evidence>
<gene>
    <name evidence="1" type="ORF">MNO81_12755</name>
</gene>
<dbReference type="InterPro" id="IPR012292">
    <property type="entry name" value="Globin/Proto"/>
</dbReference>
<dbReference type="CDD" id="cd08916">
    <property type="entry name" value="TrHb3_P"/>
    <property type="match status" value="1"/>
</dbReference>
<dbReference type="InterPro" id="IPR009050">
    <property type="entry name" value="Globin-like_sf"/>
</dbReference>
<comment type="caution">
    <text evidence="1">The sequence shown here is derived from an EMBL/GenBank/DDBJ whole genome shotgun (WGS) entry which is preliminary data.</text>
</comment>
<evidence type="ECO:0000313" key="1">
    <source>
        <dbReference type="EMBL" id="MDG5483662.1"/>
    </source>
</evidence>
<sequence length="134" mass="15577">MSDLTNRDDVEVLLRRFYGEVFADDVLAEPFSELRAQGLESHLPVMCDFWETVLFRAGLYRGSALVVHRQLDVRHPLHAKHFARWLRLWETTVDEMYDGPTADRAKVQAGRIARAMHRRLRGADARELDAFVVR</sequence>
<proteinExistence type="predicted"/>
<dbReference type="EMBL" id="JAKZMO010000009">
    <property type="protein sequence ID" value="MDG5483662.1"/>
    <property type="molecule type" value="Genomic_DNA"/>
</dbReference>
<reference evidence="1" key="1">
    <citation type="journal article" date="2023" name="Environ. Microbiol.">
        <title>The 2-methylpropene degradation pathway in Mycobacteriaceae family strains.</title>
        <authorList>
            <person name="Helbich S."/>
            <person name="Barrantes I."/>
            <person name="Dos Anjos Borges L.G."/>
            <person name="Pieper D.H."/>
            <person name="Vainshtein Y."/>
            <person name="Sohn K."/>
            <person name="Engesser K.H."/>
        </authorList>
    </citation>
    <scope>NUCLEOTIDE SEQUENCE</scope>
    <source>
        <strain evidence="1">IBE100</strain>
    </source>
</reference>
<protein>
    <submittedName>
        <fullName evidence="1">Group III truncated hemoglobin</fullName>
    </submittedName>
</protein>
<dbReference type="RefSeq" id="WP_278221316.1">
    <property type="nucleotide sequence ID" value="NZ_DAIQXI010000006.1"/>
</dbReference>